<dbReference type="InterPro" id="IPR051446">
    <property type="entry name" value="HTH_trans_reg/aminotransferase"/>
</dbReference>
<keyword evidence="5" id="KW-0804">Transcription</keyword>
<dbReference type="InterPro" id="IPR000524">
    <property type="entry name" value="Tscrpt_reg_HTH_GntR"/>
</dbReference>
<gene>
    <name evidence="7" type="ORF">CSB93_1550</name>
</gene>
<dbReference type="GO" id="GO:0008483">
    <property type="term" value="F:transaminase activity"/>
    <property type="evidence" value="ECO:0007669"/>
    <property type="project" value="UniProtKB-KW"/>
</dbReference>
<dbReference type="Pfam" id="PF00155">
    <property type="entry name" value="Aminotran_1_2"/>
    <property type="match status" value="1"/>
</dbReference>
<comment type="similarity">
    <text evidence="1">In the C-terminal section; belongs to the class-I pyridoxal-phosphate-dependent aminotransferase family.</text>
</comment>
<evidence type="ECO:0000256" key="2">
    <source>
        <dbReference type="ARBA" id="ARBA00022898"/>
    </source>
</evidence>
<name>A0A2R3ISM9_9PSED</name>
<accession>A0A2R3ISM9</accession>
<dbReference type="GO" id="GO:0003700">
    <property type="term" value="F:DNA-binding transcription factor activity"/>
    <property type="evidence" value="ECO:0007669"/>
    <property type="project" value="InterPro"/>
</dbReference>
<dbReference type="GO" id="GO:0003677">
    <property type="term" value="F:DNA binding"/>
    <property type="evidence" value="ECO:0007669"/>
    <property type="project" value="UniProtKB-KW"/>
</dbReference>
<evidence type="ECO:0000256" key="5">
    <source>
        <dbReference type="ARBA" id="ARBA00023163"/>
    </source>
</evidence>
<dbReference type="PANTHER" id="PTHR46577:SF1">
    <property type="entry name" value="HTH-TYPE TRANSCRIPTIONAL REGULATORY PROTEIN GABR"/>
    <property type="match status" value="1"/>
</dbReference>
<evidence type="ECO:0000256" key="4">
    <source>
        <dbReference type="ARBA" id="ARBA00023125"/>
    </source>
</evidence>
<dbReference type="InterPro" id="IPR015421">
    <property type="entry name" value="PyrdxlP-dep_Trfase_major"/>
</dbReference>
<dbReference type="SUPFAM" id="SSF46785">
    <property type="entry name" value="Winged helix' DNA-binding domain"/>
    <property type="match status" value="1"/>
</dbReference>
<dbReference type="PRINTS" id="PR00035">
    <property type="entry name" value="HTHGNTR"/>
</dbReference>
<dbReference type="InterPro" id="IPR036388">
    <property type="entry name" value="WH-like_DNA-bd_sf"/>
</dbReference>
<proteinExistence type="inferred from homology"/>
<dbReference type="SUPFAM" id="SSF53383">
    <property type="entry name" value="PLP-dependent transferases"/>
    <property type="match status" value="1"/>
</dbReference>
<keyword evidence="3" id="KW-0805">Transcription regulation</keyword>
<dbReference type="CDD" id="cd07377">
    <property type="entry name" value="WHTH_GntR"/>
    <property type="match status" value="1"/>
</dbReference>
<protein>
    <submittedName>
        <fullName evidence="7">Aminotransferase class I and II family protein</fullName>
    </submittedName>
</protein>
<dbReference type="PROSITE" id="PS50949">
    <property type="entry name" value="HTH_GNTR"/>
    <property type="match status" value="1"/>
</dbReference>
<feature type="domain" description="HTH gntR-type" evidence="6">
    <location>
        <begin position="11"/>
        <end position="79"/>
    </location>
</feature>
<evidence type="ECO:0000256" key="3">
    <source>
        <dbReference type="ARBA" id="ARBA00023015"/>
    </source>
</evidence>
<evidence type="ECO:0000313" key="7">
    <source>
        <dbReference type="EMBL" id="AVK04941.1"/>
    </source>
</evidence>
<evidence type="ECO:0000259" key="6">
    <source>
        <dbReference type="PROSITE" id="PS50949"/>
    </source>
</evidence>
<keyword evidence="7" id="KW-0032">Aminotransferase</keyword>
<dbReference type="AlphaFoldDB" id="A0A2R3ISM9"/>
<sequence length="476" mass="53596">MELQLTLDGRHDLVGQLYRQLRDAILRGRLATGDRLPPTRYLAERLEVSRKTVSEAYERLASEGFLEGRVGNGTFVARGLAQQQPPAGAEGPLRPAARWARIEPQSGLMDQRPALRYSFAGGTTDKRRFPFDAWRTCVLQALRLQQRTPAFYKDTEGDPELRLATSRYLAISRAVQCDWNALMITQGAQQGLDLLARVMLEPGDLAVVEEPGYPPARASLLATGAEVRGVPVDAEGLRVDLLPDNAKLVYVTPSHQFPLGMPMSLERRLQLLDWAQRQRALIIEDDYDSEYRFDGRSLESLRSLDRHGQVAYLGTFSKTLFPELRLGYLLPPASLREAVLAARKLVDRHSETLQQRALALFIQRGDFARHTRRLQREYAQRRDRLLERLRGDLEPWLEALPAVAGIHLAARCREPLDVDRIARHLRQQGLEVGTLPPFYAETPPQAGFLFGFGCIECDDIDPALDLLHAELQRSGG</sequence>
<organism evidence="7 8">
    <name type="scientific">Pseudomonas paraeruginosa</name>
    <dbReference type="NCBI Taxonomy" id="2994495"/>
    <lineage>
        <taxon>Bacteria</taxon>
        <taxon>Pseudomonadati</taxon>
        <taxon>Pseudomonadota</taxon>
        <taxon>Gammaproteobacteria</taxon>
        <taxon>Pseudomonadales</taxon>
        <taxon>Pseudomonadaceae</taxon>
        <taxon>Pseudomonas</taxon>
    </lineage>
</organism>
<dbReference type="Gene3D" id="3.40.640.10">
    <property type="entry name" value="Type I PLP-dependent aspartate aminotransferase-like (Major domain)"/>
    <property type="match status" value="1"/>
</dbReference>
<dbReference type="InterPro" id="IPR036390">
    <property type="entry name" value="WH_DNA-bd_sf"/>
</dbReference>
<dbReference type="Gene3D" id="1.10.10.10">
    <property type="entry name" value="Winged helix-like DNA-binding domain superfamily/Winged helix DNA-binding domain"/>
    <property type="match status" value="1"/>
</dbReference>
<dbReference type="EMBL" id="CP027169">
    <property type="protein sequence ID" value="AVK04941.1"/>
    <property type="molecule type" value="Genomic_DNA"/>
</dbReference>
<dbReference type="CDD" id="cd00609">
    <property type="entry name" value="AAT_like"/>
    <property type="match status" value="1"/>
</dbReference>
<dbReference type="GO" id="GO:0030170">
    <property type="term" value="F:pyridoxal phosphate binding"/>
    <property type="evidence" value="ECO:0007669"/>
    <property type="project" value="InterPro"/>
</dbReference>
<dbReference type="Pfam" id="PF00392">
    <property type="entry name" value="GntR"/>
    <property type="match status" value="1"/>
</dbReference>
<dbReference type="Proteomes" id="UP000238390">
    <property type="component" value="Chromosome"/>
</dbReference>
<evidence type="ECO:0000313" key="8">
    <source>
        <dbReference type="Proteomes" id="UP000238390"/>
    </source>
</evidence>
<dbReference type="SMART" id="SM00345">
    <property type="entry name" value="HTH_GNTR"/>
    <property type="match status" value="1"/>
</dbReference>
<keyword evidence="8" id="KW-1185">Reference proteome</keyword>
<keyword evidence="2" id="KW-0663">Pyridoxal phosphate</keyword>
<keyword evidence="4" id="KW-0238">DNA-binding</keyword>
<keyword evidence="7" id="KW-0808">Transferase</keyword>
<dbReference type="InterPro" id="IPR015424">
    <property type="entry name" value="PyrdxlP-dep_Trfase"/>
</dbReference>
<dbReference type="InterPro" id="IPR004839">
    <property type="entry name" value="Aminotransferase_I/II_large"/>
</dbReference>
<evidence type="ECO:0000256" key="1">
    <source>
        <dbReference type="ARBA" id="ARBA00005384"/>
    </source>
</evidence>
<dbReference type="RefSeq" id="WP_058146385.1">
    <property type="nucleotide sequence ID" value="NZ_CP027169.1"/>
</dbReference>
<reference evidence="7 8" key="1">
    <citation type="submission" date="2018-02" db="EMBL/GenBank/DDBJ databases">
        <title>FDA/CDC Antimicrobial Resistant Isolate Bank Genome Sequencing.</title>
        <authorList>
            <person name="Benahmed F.H."/>
            <person name="Lutgring J.D."/>
            <person name="Yoo B."/>
            <person name="Machado M."/>
            <person name="Brown A."/>
            <person name="McAllister G."/>
            <person name="Perry A."/>
            <person name="Halpin A.L."/>
            <person name="Vavikolanu K."/>
            <person name="Ott S."/>
            <person name="Zhao X."/>
            <person name="Tallon L.J."/>
            <person name="Sadzewicz L."/>
            <person name="Aluvathingal J."/>
            <person name="Nadendla S."/>
            <person name="Voskania-kordi A."/>
            <person name="Simonyan V."/>
            <person name="Patel J."/>
            <person name="Shawar R.M."/>
        </authorList>
    </citation>
    <scope>NUCLEOTIDE SEQUENCE [LARGE SCALE GENOMIC DNA]</scope>
    <source>
        <strain evidence="7 8">AR_0356</strain>
    </source>
</reference>
<dbReference type="PANTHER" id="PTHR46577">
    <property type="entry name" value="HTH-TYPE TRANSCRIPTIONAL REGULATORY PROTEIN GABR"/>
    <property type="match status" value="1"/>
</dbReference>